<feature type="region of interest" description="Disordered" evidence="1">
    <location>
        <begin position="1"/>
        <end position="129"/>
    </location>
</feature>
<evidence type="ECO:0000313" key="3">
    <source>
        <dbReference type="Proteomes" id="UP001341245"/>
    </source>
</evidence>
<gene>
    <name evidence="2" type="ORF">QM012_001479</name>
</gene>
<comment type="caution">
    <text evidence="2">The sequence shown here is derived from an EMBL/GenBank/DDBJ whole genome shotgun (WGS) entry which is preliminary data.</text>
</comment>
<dbReference type="EMBL" id="JASGXD010000011">
    <property type="protein sequence ID" value="KAK6002729.1"/>
    <property type="molecule type" value="Genomic_DNA"/>
</dbReference>
<accession>A0ABR0TEA7</accession>
<keyword evidence="3" id="KW-1185">Reference proteome</keyword>
<feature type="compositionally biased region" description="Low complexity" evidence="1">
    <location>
        <begin position="374"/>
        <end position="387"/>
    </location>
</feature>
<organism evidence="2 3">
    <name type="scientific">Aureobasidium pullulans</name>
    <name type="common">Black yeast</name>
    <name type="synonym">Pullularia pullulans</name>
    <dbReference type="NCBI Taxonomy" id="5580"/>
    <lineage>
        <taxon>Eukaryota</taxon>
        <taxon>Fungi</taxon>
        <taxon>Dikarya</taxon>
        <taxon>Ascomycota</taxon>
        <taxon>Pezizomycotina</taxon>
        <taxon>Dothideomycetes</taxon>
        <taxon>Dothideomycetidae</taxon>
        <taxon>Dothideales</taxon>
        <taxon>Saccotheciaceae</taxon>
        <taxon>Aureobasidium</taxon>
    </lineage>
</organism>
<feature type="compositionally biased region" description="Polar residues" evidence="1">
    <location>
        <begin position="80"/>
        <end position="91"/>
    </location>
</feature>
<feature type="compositionally biased region" description="Polar residues" evidence="1">
    <location>
        <begin position="311"/>
        <end position="334"/>
    </location>
</feature>
<feature type="compositionally biased region" description="Basic and acidic residues" evidence="1">
    <location>
        <begin position="219"/>
        <end position="231"/>
    </location>
</feature>
<feature type="region of interest" description="Disordered" evidence="1">
    <location>
        <begin position="145"/>
        <end position="555"/>
    </location>
</feature>
<feature type="compositionally biased region" description="Low complexity" evidence="1">
    <location>
        <begin position="169"/>
        <end position="184"/>
    </location>
</feature>
<evidence type="ECO:0000256" key="1">
    <source>
        <dbReference type="SAM" id="MobiDB-lite"/>
    </source>
</evidence>
<name>A0ABR0TEA7_AURPU</name>
<sequence length="561" mass="60423">MATAYQSTPRWEQSVPMGHENLPLANQALFDSSYSFDPNQTPRDSSTYNSRRPSQHAATLDVDAYQLEQIKRDSGRSMRKGSSNSRGSSPQKGPVSHIRRPSTSHNRPSAPLAIPRAESESAIDADPERSAWIHRDKLARIESQEMAAAGFGVPRTTHRRQSRSDSRSASRSASRNAASRTQTSQLAFGGESEVPKVPGFEEQTEAGANQDLDSDDYEERLQEEPRVDRNMYSRSLPRPTVSRIPVARASPAPLSQSVVERDSPLPRSMSSPLGDSASSRHRSRSLGNPAMVAEPTSTQSAMPSKPRPRSSHIQDSPSATESPSLTTRTTQSLSAATRAKAMNKAAIGGSVGRKTIPRTASKARNTSPKDSPVRRPTSGSTRSRPTSIHNRPEGEAPWVATMYKPDPMLPPDQQMLPTHAKRALQGGSDSADEADKSYPLNIDSLSDEELARMGALPSPESSKQANTTSGQQGTNATPPPWPLKSIKSEARSQTGSARGPTGGYTITPKIAPPIAPPRSPKPPANQAQTISSVNSGAQRVPNLDEKEGGKKKKSLACCIVM</sequence>
<feature type="compositionally biased region" description="Low complexity" evidence="1">
    <location>
        <begin position="335"/>
        <end position="346"/>
    </location>
</feature>
<proteinExistence type="predicted"/>
<feature type="compositionally biased region" description="Pro residues" evidence="1">
    <location>
        <begin position="510"/>
        <end position="523"/>
    </location>
</feature>
<feature type="compositionally biased region" description="Polar residues" evidence="1">
    <location>
        <begin position="1"/>
        <end position="11"/>
    </location>
</feature>
<feature type="compositionally biased region" description="Polar residues" evidence="1">
    <location>
        <begin position="29"/>
        <end position="52"/>
    </location>
</feature>
<feature type="compositionally biased region" description="Polar residues" evidence="1">
    <location>
        <begin position="459"/>
        <end position="476"/>
    </location>
</feature>
<feature type="compositionally biased region" description="Polar residues" evidence="1">
    <location>
        <begin position="268"/>
        <end position="277"/>
    </location>
</feature>
<reference evidence="2 3" key="1">
    <citation type="submission" date="2023-11" db="EMBL/GenBank/DDBJ databases">
        <title>Draft genome sequence and annotation of the polyextremotolerant black yeast-like fungus Aureobasidium pullulans NRRL 62042.</title>
        <authorList>
            <person name="Dielentheis-Frenken M.R.E."/>
            <person name="Wibberg D."/>
            <person name="Blank L.M."/>
            <person name="Tiso T."/>
        </authorList>
    </citation>
    <scope>NUCLEOTIDE SEQUENCE [LARGE SCALE GENOMIC DNA]</scope>
    <source>
        <strain evidence="2 3">NRRL 62042</strain>
    </source>
</reference>
<dbReference type="Proteomes" id="UP001341245">
    <property type="component" value="Unassembled WGS sequence"/>
</dbReference>
<protein>
    <submittedName>
        <fullName evidence="2">Uncharacterized protein</fullName>
    </submittedName>
</protein>
<evidence type="ECO:0000313" key="2">
    <source>
        <dbReference type="EMBL" id="KAK6002729.1"/>
    </source>
</evidence>
<feature type="compositionally biased region" description="Polar residues" evidence="1">
    <location>
        <begin position="525"/>
        <end position="537"/>
    </location>
</feature>